<sequence length="241" mass="24255">MSVETGDEFVDGAPDAIRARLALALDFDDIVEALRVARVMRPWFGVAKVGLELFSAAGPEAIEALIDEGYSVFADLKLLDIPTTVNKAARVMGSLGATYLTVHARAGVDHLAAGVEGFATGATMAGLALPICLGITVLTSEQADPGSLESRVRFAVEAGCGGVVCAASDLGAVRALGPDLLTVVPGIRPAGVGADDQARPATPQEAVTAGAGLLVIGRAVTHASDPVLAASGIARAVSSAS</sequence>
<dbReference type="CDD" id="cd04725">
    <property type="entry name" value="OMP_decarboxylase_like"/>
    <property type="match status" value="1"/>
</dbReference>
<evidence type="ECO:0000256" key="3">
    <source>
        <dbReference type="ARBA" id="ARBA00021923"/>
    </source>
</evidence>
<dbReference type="InterPro" id="IPR014732">
    <property type="entry name" value="OMPdecase"/>
</dbReference>
<evidence type="ECO:0000256" key="1">
    <source>
        <dbReference type="ARBA" id="ARBA00004861"/>
    </source>
</evidence>
<dbReference type="GO" id="GO:0044205">
    <property type="term" value="P:'de novo' UMP biosynthetic process"/>
    <property type="evidence" value="ECO:0007669"/>
    <property type="project" value="UniProtKB-UniPathway"/>
</dbReference>
<dbReference type="InterPro" id="IPR018089">
    <property type="entry name" value="OMPdecase_AS"/>
</dbReference>
<reference evidence="9" key="1">
    <citation type="submission" date="2020-05" db="EMBL/GenBank/DDBJ databases">
        <authorList>
            <person name="Chiriac C."/>
            <person name="Salcher M."/>
            <person name="Ghai R."/>
            <person name="Kavagutti S V."/>
        </authorList>
    </citation>
    <scope>NUCLEOTIDE SEQUENCE</scope>
</reference>
<keyword evidence="4" id="KW-0210">Decarboxylase</keyword>
<dbReference type="PROSITE" id="PS00156">
    <property type="entry name" value="OMPDECASE"/>
    <property type="match status" value="1"/>
</dbReference>
<comment type="pathway">
    <text evidence="1">Pyrimidine metabolism; UMP biosynthesis via de novo pathway; UMP from orotate: step 2/2.</text>
</comment>
<evidence type="ECO:0000256" key="5">
    <source>
        <dbReference type="ARBA" id="ARBA00022975"/>
    </source>
</evidence>
<dbReference type="InterPro" id="IPR001754">
    <property type="entry name" value="OMPdeCOase_dom"/>
</dbReference>
<protein>
    <recommendedName>
        <fullName evidence="3">Orotidine 5'-phosphate decarboxylase</fullName>
        <ecNumber evidence="2">4.1.1.23</ecNumber>
    </recommendedName>
    <alternativeName>
        <fullName evidence="7">OMP decarboxylase</fullName>
    </alternativeName>
</protein>
<dbReference type="InterPro" id="IPR013785">
    <property type="entry name" value="Aldolase_TIM"/>
</dbReference>
<evidence type="ECO:0000313" key="9">
    <source>
        <dbReference type="EMBL" id="CAB4596095.1"/>
    </source>
</evidence>
<dbReference type="EC" id="4.1.1.23" evidence="2"/>
<dbReference type="UniPathway" id="UPA00070">
    <property type="reaction ID" value="UER00120"/>
</dbReference>
<dbReference type="SMART" id="SM00934">
    <property type="entry name" value="OMPdecase"/>
    <property type="match status" value="1"/>
</dbReference>
<accession>A0A6J6GAD0</accession>
<feature type="domain" description="Orotidine 5'-phosphate decarboxylase" evidence="8">
    <location>
        <begin position="20"/>
        <end position="233"/>
    </location>
</feature>
<evidence type="ECO:0000256" key="7">
    <source>
        <dbReference type="ARBA" id="ARBA00033428"/>
    </source>
</evidence>
<keyword evidence="5" id="KW-0665">Pyrimidine biosynthesis</keyword>
<dbReference type="PANTHER" id="PTHR32119:SF2">
    <property type="entry name" value="OROTIDINE 5'-PHOSPHATE DECARBOXYLASE"/>
    <property type="match status" value="1"/>
</dbReference>
<dbReference type="GO" id="GO:0005829">
    <property type="term" value="C:cytosol"/>
    <property type="evidence" value="ECO:0007669"/>
    <property type="project" value="TreeGrafter"/>
</dbReference>
<dbReference type="InterPro" id="IPR011060">
    <property type="entry name" value="RibuloseP-bd_barrel"/>
</dbReference>
<dbReference type="Pfam" id="PF00215">
    <property type="entry name" value="OMPdecase"/>
    <property type="match status" value="1"/>
</dbReference>
<evidence type="ECO:0000259" key="8">
    <source>
        <dbReference type="SMART" id="SM00934"/>
    </source>
</evidence>
<name>A0A6J6GAD0_9ZZZZ</name>
<evidence type="ECO:0000256" key="4">
    <source>
        <dbReference type="ARBA" id="ARBA00022793"/>
    </source>
</evidence>
<organism evidence="9">
    <name type="scientific">freshwater metagenome</name>
    <dbReference type="NCBI Taxonomy" id="449393"/>
    <lineage>
        <taxon>unclassified sequences</taxon>
        <taxon>metagenomes</taxon>
        <taxon>ecological metagenomes</taxon>
    </lineage>
</organism>
<evidence type="ECO:0000256" key="2">
    <source>
        <dbReference type="ARBA" id="ARBA00012321"/>
    </source>
</evidence>
<dbReference type="NCBIfam" id="TIGR01740">
    <property type="entry name" value="pyrF"/>
    <property type="match status" value="1"/>
</dbReference>
<dbReference type="SUPFAM" id="SSF51366">
    <property type="entry name" value="Ribulose-phoshate binding barrel"/>
    <property type="match status" value="1"/>
</dbReference>
<dbReference type="GO" id="GO:0004590">
    <property type="term" value="F:orotidine-5'-phosphate decarboxylase activity"/>
    <property type="evidence" value="ECO:0007669"/>
    <property type="project" value="UniProtKB-EC"/>
</dbReference>
<evidence type="ECO:0000256" key="6">
    <source>
        <dbReference type="ARBA" id="ARBA00023239"/>
    </source>
</evidence>
<gene>
    <name evidence="9" type="ORF">UFOPK1835_00066</name>
</gene>
<proteinExistence type="predicted"/>
<dbReference type="Gene3D" id="3.20.20.70">
    <property type="entry name" value="Aldolase class I"/>
    <property type="match status" value="1"/>
</dbReference>
<dbReference type="AlphaFoldDB" id="A0A6J6GAD0"/>
<keyword evidence="6" id="KW-0456">Lyase</keyword>
<dbReference type="GO" id="GO:0006207">
    <property type="term" value="P:'de novo' pyrimidine nucleobase biosynthetic process"/>
    <property type="evidence" value="ECO:0007669"/>
    <property type="project" value="InterPro"/>
</dbReference>
<dbReference type="EMBL" id="CAEZUP010000002">
    <property type="protein sequence ID" value="CAB4596095.1"/>
    <property type="molecule type" value="Genomic_DNA"/>
</dbReference>
<dbReference type="PANTHER" id="PTHR32119">
    <property type="entry name" value="OROTIDINE 5'-PHOSPHATE DECARBOXYLASE"/>
    <property type="match status" value="1"/>
</dbReference>